<comment type="caution">
    <text evidence="1">The sequence shown here is derived from an EMBL/GenBank/DDBJ whole genome shotgun (WGS) entry which is preliminary data.</text>
</comment>
<sequence>MYRGNLSLDGIARMYSNADYQNLYQEMIAAKRFDSGSCSESCEIFSNQLSLELN</sequence>
<dbReference type="Proteomes" id="UP000194204">
    <property type="component" value="Unassembled WGS sequence"/>
</dbReference>
<organism evidence="1 2">
    <name type="scientific">Xenorhabdus beddingii</name>
    <dbReference type="NCBI Taxonomy" id="40578"/>
    <lineage>
        <taxon>Bacteria</taxon>
        <taxon>Pseudomonadati</taxon>
        <taxon>Pseudomonadota</taxon>
        <taxon>Gammaproteobacteria</taxon>
        <taxon>Enterobacterales</taxon>
        <taxon>Morganellaceae</taxon>
        <taxon>Xenorhabdus</taxon>
    </lineage>
</organism>
<evidence type="ECO:0000313" key="2">
    <source>
        <dbReference type="Proteomes" id="UP000194204"/>
    </source>
</evidence>
<gene>
    <name evidence="1" type="ORF">Xbed_03744</name>
</gene>
<accession>A0A1Y2S956</accession>
<protein>
    <submittedName>
        <fullName evidence="1">Uncharacterized protein</fullName>
    </submittedName>
</protein>
<proteinExistence type="predicted"/>
<evidence type="ECO:0000313" key="1">
    <source>
        <dbReference type="EMBL" id="OTA14071.1"/>
    </source>
</evidence>
<name>A0A1Y2S956_9GAMM</name>
<dbReference type="EMBL" id="MUBK01000115">
    <property type="protein sequence ID" value="OTA14071.1"/>
    <property type="molecule type" value="Genomic_DNA"/>
</dbReference>
<dbReference type="AlphaFoldDB" id="A0A1Y2S956"/>
<dbReference type="STRING" id="40578.Xbed_03744"/>
<reference evidence="1 2" key="1">
    <citation type="submission" date="2017-01" db="EMBL/GenBank/DDBJ databases">
        <title>Deconstructing symbiosis and pathogenesis requirements using a combined genomic-metabolomic approach.</title>
        <authorList>
            <person name="Tobias N.J."/>
            <person name="Wolff H."/>
            <person name="Djahanschiri B."/>
            <person name="Ebersberger I."/>
            <person name="Bode H.B."/>
        </authorList>
    </citation>
    <scope>NUCLEOTIDE SEQUENCE [LARGE SCALE GENOMIC DNA]</scope>
    <source>
        <strain evidence="1 2">DSM 4764</strain>
    </source>
</reference>
<keyword evidence="2" id="KW-1185">Reference proteome</keyword>